<dbReference type="InterPro" id="IPR002559">
    <property type="entry name" value="Transposase_11"/>
</dbReference>
<dbReference type="PANTHER" id="PTHR30007:SF1">
    <property type="entry name" value="BLR1914 PROTEIN"/>
    <property type="match status" value="1"/>
</dbReference>
<gene>
    <name evidence="2" type="ORF">SAMN02745126_00126</name>
</gene>
<evidence type="ECO:0000259" key="1">
    <source>
        <dbReference type="Pfam" id="PF01609"/>
    </source>
</evidence>
<dbReference type="AlphaFoldDB" id="A0A1T4JLQ5"/>
<reference evidence="3" key="1">
    <citation type="submission" date="2017-02" db="EMBL/GenBank/DDBJ databases">
        <authorList>
            <person name="Varghese N."/>
            <person name="Submissions S."/>
        </authorList>
    </citation>
    <scope>NUCLEOTIDE SEQUENCE [LARGE SCALE GENOMIC DNA]</scope>
    <source>
        <strain evidence="3">ATCC 27094</strain>
    </source>
</reference>
<dbReference type="GO" id="GO:0004803">
    <property type="term" value="F:transposase activity"/>
    <property type="evidence" value="ECO:0007669"/>
    <property type="project" value="InterPro"/>
</dbReference>
<organism evidence="2 3">
    <name type="scientific">Enhydrobacter aerosaccus</name>
    <dbReference type="NCBI Taxonomy" id="225324"/>
    <lineage>
        <taxon>Bacteria</taxon>
        <taxon>Pseudomonadati</taxon>
        <taxon>Pseudomonadota</taxon>
        <taxon>Alphaproteobacteria</taxon>
        <taxon>Hyphomicrobiales</taxon>
        <taxon>Enhydrobacter</taxon>
    </lineage>
</organism>
<evidence type="ECO:0000313" key="3">
    <source>
        <dbReference type="Proteomes" id="UP000190092"/>
    </source>
</evidence>
<name>A0A1T4JLQ5_9HYPH</name>
<dbReference type="GO" id="GO:0003677">
    <property type="term" value="F:DNA binding"/>
    <property type="evidence" value="ECO:0007669"/>
    <property type="project" value="InterPro"/>
</dbReference>
<proteinExistence type="predicted"/>
<keyword evidence="3" id="KW-1185">Reference proteome</keyword>
<dbReference type="Proteomes" id="UP000190092">
    <property type="component" value="Unassembled WGS sequence"/>
</dbReference>
<dbReference type="STRING" id="225324.SAMN02745126_00126"/>
<dbReference type="OrthoDB" id="7366523at2"/>
<sequence>MEERSIGHVDALGNLARVVLLPGQRHDCVGSEPLLDGIAPGALIGDKAFDSDWLRLQLNQRGTLAVIPPNASRASAIPYDAELYKWRHLVENFFQRIKEFRRIATRYDKTDTSFRAAIHLVAIVLALK</sequence>
<protein>
    <submittedName>
        <fullName evidence="2">Transposase, IS4 family</fullName>
    </submittedName>
</protein>
<dbReference type="GO" id="GO:0006313">
    <property type="term" value="P:DNA transposition"/>
    <property type="evidence" value="ECO:0007669"/>
    <property type="project" value="InterPro"/>
</dbReference>
<accession>A0A1T4JLQ5</accession>
<dbReference type="EMBL" id="FUWJ01000001">
    <property type="protein sequence ID" value="SJZ31089.1"/>
    <property type="molecule type" value="Genomic_DNA"/>
</dbReference>
<dbReference type="PANTHER" id="PTHR30007">
    <property type="entry name" value="PHP DOMAIN PROTEIN"/>
    <property type="match status" value="1"/>
</dbReference>
<feature type="domain" description="Transposase IS4-like" evidence="1">
    <location>
        <begin position="10"/>
        <end position="125"/>
    </location>
</feature>
<dbReference type="NCBIfam" id="NF033580">
    <property type="entry name" value="transpos_IS5_3"/>
    <property type="match status" value="1"/>
</dbReference>
<dbReference type="Pfam" id="PF01609">
    <property type="entry name" value="DDE_Tnp_1"/>
    <property type="match status" value="1"/>
</dbReference>
<evidence type="ECO:0000313" key="2">
    <source>
        <dbReference type="EMBL" id="SJZ31089.1"/>
    </source>
</evidence>